<evidence type="ECO:0000313" key="3">
    <source>
        <dbReference type="Proteomes" id="UP000501812"/>
    </source>
</evidence>
<reference evidence="2 3" key="1">
    <citation type="submission" date="2020-04" db="EMBL/GenBank/DDBJ databases">
        <title>Luteolibacter sp. G-1-1-1 isolated from soil.</title>
        <authorList>
            <person name="Dahal R.H."/>
        </authorList>
    </citation>
    <scope>NUCLEOTIDE SEQUENCE [LARGE SCALE GENOMIC DNA]</scope>
    <source>
        <strain evidence="2 3">G-1-1-1</strain>
    </source>
</reference>
<keyword evidence="3" id="KW-1185">Reference proteome</keyword>
<proteinExistence type="predicted"/>
<feature type="chain" id="PRO_5032711683" description="Lipoprotein" evidence="1">
    <location>
        <begin position="23"/>
        <end position="215"/>
    </location>
</feature>
<accession>A0A858RPG9</accession>
<dbReference type="Proteomes" id="UP000501812">
    <property type="component" value="Chromosome"/>
</dbReference>
<protein>
    <recommendedName>
        <fullName evidence="4">Lipoprotein</fullName>
    </recommendedName>
</protein>
<dbReference type="EMBL" id="CP051774">
    <property type="protein sequence ID" value="QJE98635.1"/>
    <property type="molecule type" value="Genomic_DNA"/>
</dbReference>
<keyword evidence="1" id="KW-0732">Signal</keyword>
<dbReference type="KEGG" id="luo:HHL09_23565"/>
<dbReference type="AlphaFoldDB" id="A0A858RPG9"/>
<gene>
    <name evidence="2" type="ORF">HHL09_23565</name>
</gene>
<evidence type="ECO:0008006" key="4">
    <source>
        <dbReference type="Google" id="ProtNLM"/>
    </source>
</evidence>
<evidence type="ECO:0000256" key="1">
    <source>
        <dbReference type="SAM" id="SignalP"/>
    </source>
</evidence>
<sequence length="215" mass="22992">MTKPLFLLASTVLLANCSQQTASNPSISIDHLADLSGGKPVVAKEYRLRVVIEEKGKIVNESTLAARPGKEAKFSMTREFVYPSAYQLAAVSTLKVPASTSPRPYPVTPSTPKEFVTRDLGYTGSLTVKPEGGFLVIKGMLANESFIGFSRAPGEAISPIKDAKTRVTLTENRVDLPNFVRSETPVFIAGLPGVPHKIELPGVKGSVTITAEPVP</sequence>
<feature type="signal peptide" evidence="1">
    <location>
        <begin position="1"/>
        <end position="22"/>
    </location>
</feature>
<name>A0A858RPG9_9BACT</name>
<dbReference type="RefSeq" id="WP_169457122.1">
    <property type="nucleotide sequence ID" value="NZ_CP051774.1"/>
</dbReference>
<organism evidence="2 3">
    <name type="scientific">Luteolibacter luteus</name>
    <dbReference type="NCBI Taxonomy" id="2728835"/>
    <lineage>
        <taxon>Bacteria</taxon>
        <taxon>Pseudomonadati</taxon>
        <taxon>Verrucomicrobiota</taxon>
        <taxon>Verrucomicrobiia</taxon>
        <taxon>Verrucomicrobiales</taxon>
        <taxon>Verrucomicrobiaceae</taxon>
        <taxon>Luteolibacter</taxon>
    </lineage>
</organism>
<evidence type="ECO:0000313" key="2">
    <source>
        <dbReference type="EMBL" id="QJE98635.1"/>
    </source>
</evidence>